<dbReference type="AlphaFoldDB" id="A0A0C9WM80"/>
<evidence type="ECO:0000313" key="2">
    <source>
        <dbReference type="EMBL" id="KIJ97904.1"/>
    </source>
</evidence>
<evidence type="ECO:0000259" key="1">
    <source>
        <dbReference type="Pfam" id="PF13391"/>
    </source>
</evidence>
<sequence length="336" mass="37501">MQSNVISSRHTIQQQVVIADGKLKDLPSKDVNRRLLKALLEYAPTTEGKEVIASDIIAASEEEDGLTQLARFYTTGLILPLKGGGRTPQVSFHSSQDIEIKSTADDIAVDLEAAKRDQTLKEQTLHRDGYRCVVTRRPEESTISLCPDFDPRGGAFNTIAAHILPFSLMSIDNNKALFKKATIWAVIESFTNIKFAELSGDNFNSLTNVITLDGGVHHFFGQLKVWFEAVSDKPTTYIFRKSKEYLLGDIVNDGDKVTFASVDPHLYPLPDRRYLTLHAAVAKVVHMAGMAEYLDDLTREYENIRVLSDESHAEYLDGLLRIAQRSALVTTSQDEK</sequence>
<dbReference type="OrthoDB" id="3163863at2759"/>
<proteinExistence type="predicted"/>
<dbReference type="Proteomes" id="UP000054477">
    <property type="component" value="Unassembled WGS sequence"/>
</dbReference>
<organism evidence="2 3">
    <name type="scientific">Laccaria amethystina LaAM-08-1</name>
    <dbReference type="NCBI Taxonomy" id="1095629"/>
    <lineage>
        <taxon>Eukaryota</taxon>
        <taxon>Fungi</taxon>
        <taxon>Dikarya</taxon>
        <taxon>Basidiomycota</taxon>
        <taxon>Agaricomycotina</taxon>
        <taxon>Agaricomycetes</taxon>
        <taxon>Agaricomycetidae</taxon>
        <taxon>Agaricales</taxon>
        <taxon>Agaricineae</taxon>
        <taxon>Hydnangiaceae</taxon>
        <taxon>Laccaria</taxon>
    </lineage>
</organism>
<dbReference type="InterPro" id="IPR003615">
    <property type="entry name" value="HNH_nuc"/>
</dbReference>
<dbReference type="HOGENOM" id="CLU_049186_1_0_1"/>
<protein>
    <recommendedName>
        <fullName evidence="1">HNH nuclease domain-containing protein</fullName>
    </recommendedName>
</protein>
<dbReference type="Pfam" id="PF13391">
    <property type="entry name" value="HNH_2"/>
    <property type="match status" value="1"/>
</dbReference>
<gene>
    <name evidence="2" type="ORF">K443DRAFT_9560</name>
</gene>
<evidence type="ECO:0000313" key="3">
    <source>
        <dbReference type="Proteomes" id="UP000054477"/>
    </source>
</evidence>
<accession>A0A0C9WM80</accession>
<dbReference type="EMBL" id="KN838681">
    <property type="protein sequence ID" value="KIJ97904.1"/>
    <property type="molecule type" value="Genomic_DNA"/>
</dbReference>
<reference evidence="2 3" key="1">
    <citation type="submission" date="2014-04" db="EMBL/GenBank/DDBJ databases">
        <authorList>
            <consortium name="DOE Joint Genome Institute"/>
            <person name="Kuo A."/>
            <person name="Kohler A."/>
            <person name="Nagy L.G."/>
            <person name="Floudas D."/>
            <person name="Copeland A."/>
            <person name="Barry K.W."/>
            <person name="Cichocki N."/>
            <person name="Veneault-Fourrey C."/>
            <person name="LaButti K."/>
            <person name="Lindquist E.A."/>
            <person name="Lipzen A."/>
            <person name="Lundell T."/>
            <person name="Morin E."/>
            <person name="Murat C."/>
            <person name="Sun H."/>
            <person name="Tunlid A."/>
            <person name="Henrissat B."/>
            <person name="Grigoriev I.V."/>
            <person name="Hibbett D.S."/>
            <person name="Martin F."/>
            <person name="Nordberg H.P."/>
            <person name="Cantor M.N."/>
            <person name="Hua S.X."/>
        </authorList>
    </citation>
    <scope>NUCLEOTIDE SEQUENCE [LARGE SCALE GENOMIC DNA]</scope>
    <source>
        <strain evidence="2 3">LaAM-08-1</strain>
    </source>
</reference>
<dbReference type="STRING" id="1095629.A0A0C9WM80"/>
<feature type="domain" description="HNH nuclease" evidence="1">
    <location>
        <begin position="132"/>
        <end position="224"/>
    </location>
</feature>
<name>A0A0C9WM80_9AGAR</name>
<keyword evidence="3" id="KW-1185">Reference proteome</keyword>
<reference evidence="3" key="2">
    <citation type="submission" date="2015-01" db="EMBL/GenBank/DDBJ databases">
        <title>Evolutionary Origins and Diversification of the Mycorrhizal Mutualists.</title>
        <authorList>
            <consortium name="DOE Joint Genome Institute"/>
            <consortium name="Mycorrhizal Genomics Consortium"/>
            <person name="Kohler A."/>
            <person name="Kuo A."/>
            <person name="Nagy L.G."/>
            <person name="Floudas D."/>
            <person name="Copeland A."/>
            <person name="Barry K.W."/>
            <person name="Cichocki N."/>
            <person name="Veneault-Fourrey C."/>
            <person name="LaButti K."/>
            <person name="Lindquist E.A."/>
            <person name="Lipzen A."/>
            <person name="Lundell T."/>
            <person name="Morin E."/>
            <person name="Murat C."/>
            <person name="Riley R."/>
            <person name="Ohm R."/>
            <person name="Sun H."/>
            <person name="Tunlid A."/>
            <person name="Henrissat B."/>
            <person name="Grigoriev I.V."/>
            <person name="Hibbett D.S."/>
            <person name="Martin F."/>
        </authorList>
    </citation>
    <scope>NUCLEOTIDE SEQUENCE [LARGE SCALE GENOMIC DNA]</scope>
    <source>
        <strain evidence="3">LaAM-08-1</strain>
    </source>
</reference>